<dbReference type="GO" id="GO:0007399">
    <property type="term" value="P:nervous system development"/>
    <property type="evidence" value="ECO:0007669"/>
    <property type="project" value="UniProtKB-KW"/>
</dbReference>
<keyword evidence="5" id="KW-0677">Repeat</keyword>
<dbReference type="InterPro" id="IPR013083">
    <property type="entry name" value="Znf_RING/FYVE/PHD"/>
</dbReference>
<evidence type="ECO:0000256" key="3">
    <source>
        <dbReference type="ARBA" id="ARBA00016995"/>
    </source>
</evidence>
<sequence length="688" mass="78703">MPRKKRGPKPKGEVEKSKDKDNESGENEQEKAKASNPVTNDKPDKEEPVKIPFPIKRPRGRPSKKWQEQLALAIAEGRAVPFEKKPKKKKDAVKEKKEKGAKKDKKENKAPKTPKKDKKEKEEIPETKPQTPSPQAAKTTEKEPASSQEPVETVQPTPKKKPSISYLEILQAVLDKLYEYRWPQDDTGEYYLLEQQLSDFLGVSIQAKHQDLEFHTLEEEEKNFLKEKKIISDGQQNIDLLAVKTDDATLLVNEHYPNKYQDFLQLAHKREKYNLLKKIEDEKTVKESKKIPNPLKRALKDAVEFNAQLALQRREERCSYFDMQTQIIHYPVNKTSKLPNHMTVPSKYPVALLPGQFQEFYKSYSPSMLRSFPLGTVIDSSRHNQMFDSRSSLTGGSSDSSGGSSSSSSSGDDDSDDDDSSDSKASDDEEMNEEEEEEVSEPPAKRRALGYKPPHRPDALCGICLKGSESNKKGFMEELIHCSQCENSGHPSCLDMSPQLVKVIITYPWQCMECKTCTQCRDPFDEDKMLFCDECDRGYHSFCVGLKQIPVGRWTCELCGVCASCLRRTPGEGPNSRWKSEYTKPRDKSEPQFLQTLCSPCSRLFRSGNFCPVCLKVYRNDESDLPMVCCDECDRWVHTDCDDIDDKSYAELSKEKTKYRCILCRGEKEERMDSFARKNRDHEVSQDD</sequence>
<feature type="domain" description="PHD-type" evidence="14">
    <location>
        <begin position="511"/>
        <end position="562"/>
    </location>
</feature>
<keyword evidence="15" id="KW-1185">Reference proteome</keyword>
<dbReference type="FunFam" id="3.30.40.10:FF:000202">
    <property type="entry name" value="PHD finger protein 10 isoform X1"/>
    <property type="match status" value="1"/>
</dbReference>
<keyword evidence="11" id="KW-0539">Nucleus</keyword>
<dbReference type="RefSeq" id="XP_031560659.1">
    <property type="nucleotide sequence ID" value="XM_031704799.1"/>
</dbReference>
<organism evidence="15 16">
    <name type="scientific">Actinia tenebrosa</name>
    <name type="common">Australian red waratah sea anemone</name>
    <dbReference type="NCBI Taxonomy" id="6105"/>
    <lineage>
        <taxon>Eukaryota</taxon>
        <taxon>Metazoa</taxon>
        <taxon>Cnidaria</taxon>
        <taxon>Anthozoa</taxon>
        <taxon>Hexacorallia</taxon>
        <taxon>Actiniaria</taxon>
        <taxon>Actiniidae</taxon>
        <taxon>Actinia</taxon>
    </lineage>
</organism>
<name>A0A6P8HW74_ACTTE</name>
<feature type="compositionally biased region" description="Basic and acidic residues" evidence="13">
    <location>
        <begin position="10"/>
        <end position="33"/>
    </location>
</feature>
<dbReference type="GeneID" id="116296729"/>
<dbReference type="Proteomes" id="UP000515163">
    <property type="component" value="Unplaced"/>
</dbReference>
<dbReference type="InterPro" id="IPR019787">
    <property type="entry name" value="Znf_PHD-finger"/>
</dbReference>
<evidence type="ECO:0000256" key="9">
    <source>
        <dbReference type="ARBA" id="ARBA00023015"/>
    </source>
</evidence>
<dbReference type="GO" id="GO:0071564">
    <property type="term" value="C:npBAF complex"/>
    <property type="evidence" value="ECO:0007669"/>
    <property type="project" value="InterPro"/>
</dbReference>
<evidence type="ECO:0000256" key="7">
    <source>
        <dbReference type="ARBA" id="ARBA00022833"/>
    </source>
</evidence>
<evidence type="ECO:0000313" key="15">
    <source>
        <dbReference type="Proteomes" id="UP000515163"/>
    </source>
</evidence>
<dbReference type="KEGG" id="aten:116296729"/>
<dbReference type="InterPro" id="IPR001841">
    <property type="entry name" value="Znf_RING"/>
</dbReference>
<dbReference type="InterPro" id="IPR001965">
    <property type="entry name" value="Znf_PHD"/>
</dbReference>
<dbReference type="PROSITE" id="PS50016">
    <property type="entry name" value="ZF_PHD_2"/>
    <property type="match status" value="2"/>
</dbReference>
<dbReference type="FunCoup" id="A0A6P8HW74">
    <property type="interactions" value="966"/>
</dbReference>
<feature type="compositionally biased region" description="Basic and acidic residues" evidence="13">
    <location>
        <begin position="117"/>
        <end position="126"/>
    </location>
</feature>
<keyword evidence="9" id="KW-0805">Transcription regulation</keyword>
<proteinExistence type="inferred from homology"/>
<keyword evidence="8" id="KW-0524">Neurogenesis</keyword>
<dbReference type="GO" id="GO:0008270">
    <property type="term" value="F:zinc ion binding"/>
    <property type="evidence" value="ECO:0007669"/>
    <property type="project" value="UniProtKB-KW"/>
</dbReference>
<dbReference type="AlphaFoldDB" id="A0A6P8HW74"/>
<dbReference type="InterPro" id="IPR038045">
    <property type="entry name" value="PHF10_PHD_finger_1"/>
</dbReference>
<feature type="compositionally biased region" description="Acidic residues" evidence="13">
    <location>
        <begin position="411"/>
        <end position="420"/>
    </location>
</feature>
<feature type="compositionally biased region" description="Polar residues" evidence="13">
    <location>
        <begin position="145"/>
        <end position="156"/>
    </location>
</feature>
<evidence type="ECO:0000256" key="12">
    <source>
        <dbReference type="PROSITE-ProRule" id="PRU00146"/>
    </source>
</evidence>
<evidence type="ECO:0000256" key="8">
    <source>
        <dbReference type="ARBA" id="ARBA00022902"/>
    </source>
</evidence>
<dbReference type="Gene3D" id="3.30.40.10">
    <property type="entry name" value="Zinc/RING finger domain, C3HC4 (zinc finger)"/>
    <property type="match status" value="2"/>
</dbReference>
<feature type="region of interest" description="Disordered" evidence="13">
    <location>
        <begin position="1"/>
        <end position="160"/>
    </location>
</feature>
<evidence type="ECO:0000256" key="13">
    <source>
        <dbReference type="SAM" id="MobiDB-lite"/>
    </source>
</evidence>
<accession>A0A6P8HW74</accession>
<protein>
    <recommendedName>
        <fullName evidence="3">PHD finger protein 10</fullName>
    </recommendedName>
</protein>
<keyword evidence="10" id="KW-0804">Transcription</keyword>
<evidence type="ECO:0000256" key="11">
    <source>
        <dbReference type="ARBA" id="ARBA00023242"/>
    </source>
</evidence>
<keyword evidence="6 12" id="KW-0863">Zinc-finger</keyword>
<evidence type="ECO:0000259" key="14">
    <source>
        <dbReference type="PROSITE" id="PS50016"/>
    </source>
</evidence>
<keyword evidence="4" id="KW-0479">Metal-binding</keyword>
<evidence type="ECO:0000256" key="4">
    <source>
        <dbReference type="ARBA" id="ARBA00022723"/>
    </source>
</evidence>
<dbReference type="PANTHER" id="PTHR45888:SF4">
    <property type="entry name" value="PHD FINGER PROTEIN 10"/>
    <property type="match status" value="1"/>
</dbReference>
<reference evidence="16" key="1">
    <citation type="submission" date="2025-08" db="UniProtKB">
        <authorList>
            <consortium name="RefSeq"/>
        </authorList>
    </citation>
    <scope>IDENTIFICATION</scope>
    <source>
        <tissue evidence="16">Tentacle</tissue>
    </source>
</reference>
<dbReference type="SUPFAM" id="SSF57903">
    <property type="entry name" value="FYVE/PHD zinc finger"/>
    <property type="match status" value="3"/>
</dbReference>
<dbReference type="OrthoDB" id="1903104at2759"/>
<evidence type="ECO:0000256" key="2">
    <source>
        <dbReference type="ARBA" id="ARBA00006097"/>
    </source>
</evidence>
<feature type="compositionally biased region" description="Acidic residues" evidence="13">
    <location>
        <begin position="427"/>
        <end position="440"/>
    </location>
</feature>
<feature type="compositionally biased region" description="Low complexity" evidence="13">
    <location>
        <begin position="388"/>
        <end position="410"/>
    </location>
</feature>
<dbReference type="CDD" id="cd15528">
    <property type="entry name" value="PHD1_PHF10"/>
    <property type="match status" value="1"/>
</dbReference>
<feature type="domain" description="PHD-type" evidence="14">
    <location>
        <begin position="608"/>
        <end position="667"/>
    </location>
</feature>
<keyword evidence="7" id="KW-0862">Zinc</keyword>
<dbReference type="CDD" id="cd15529">
    <property type="entry name" value="PHD2_PHF10"/>
    <property type="match status" value="1"/>
</dbReference>
<evidence type="ECO:0000256" key="6">
    <source>
        <dbReference type="ARBA" id="ARBA00022771"/>
    </source>
</evidence>
<evidence type="ECO:0000256" key="1">
    <source>
        <dbReference type="ARBA" id="ARBA00004123"/>
    </source>
</evidence>
<dbReference type="SMART" id="SM00184">
    <property type="entry name" value="RING"/>
    <property type="match status" value="3"/>
</dbReference>
<dbReference type="InterPro" id="IPR011011">
    <property type="entry name" value="Znf_FYVE_PHD"/>
</dbReference>
<dbReference type="Pfam" id="PF00628">
    <property type="entry name" value="PHD"/>
    <property type="match status" value="2"/>
</dbReference>
<dbReference type="InParanoid" id="A0A6P8HW74"/>
<evidence type="ECO:0000256" key="10">
    <source>
        <dbReference type="ARBA" id="ARBA00023163"/>
    </source>
</evidence>
<feature type="region of interest" description="Disordered" evidence="13">
    <location>
        <begin position="387"/>
        <end position="451"/>
    </location>
</feature>
<dbReference type="PANTHER" id="PTHR45888">
    <property type="entry name" value="HL01030P-RELATED"/>
    <property type="match status" value="1"/>
</dbReference>
<dbReference type="SMART" id="SM00249">
    <property type="entry name" value="PHD"/>
    <property type="match status" value="3"/>
</dbReference>
<gene>
    <name evidence="16" type="primary">LOC116296729</name>
</gene>
<evidence type="ECO:0000256" key="5">
    <source>
        <dbReference type="ARBA" id="ARBA00022737"/>
    </source>
</evidence>
<comment type="similarity">
    <text evidence="2">Belongs to the SAYP family.</text>
</comment>
<comment type="subcellular location">
    <subcellularLocation>
        <location evidence="1">Nucleus</location>
    </subcellularLocation>
</comment>
<evidence type="ECO:0000313" key="16">
    <source>
        <dbReference type="RefSeq" id="XP_031560659.1"/>
    </source>
</evidence>